<gene>
    <name evidence="5" type="ORF">B0G92_0509</name>
    <name evidence="6" type="ORF">CLV50_0997</name>
</gene>
<sequence>MNKVALLIPHYNNFRGLVTSINSIDSSEFIDIVIVDDGSTREKIDEDVLIKAFKANGTIKFLYLQENKGIEHALNHGLDYILNNNYQFTARLDVGDVCVGKRFQIQHKFLEDNKNIKFIGANANAFDMEGNFLFRYNFPLKHSEIKKRIYLNAVFVHPTFMFDNEIIKTVGYYPTNYKSAEDFAFAMKVVKHFITENLEECLVNVEINPNGISLSKRNQQIRSRLKVIKDNFYFGYYPIYGLFRNIIICITPNKWIAALKKIKKRNDRLH</sequence>
<evidence type="ECO:0000256" key="2">
    <source>
        <dbReference type="ARBA" id="ARBA00022676"/>
    </source>
</evidence>
<dbReference type="PANTHER" id="PTHR43685:SF5">
    <property type="entry name" value="GLYCOSYLTRANSFERASE EPSE-RELATED"/>
    <property type="match status" value="1"/>
</dbReference>
<dbReference type="EMBL" id="PJND01000007">
    <property type="protein sequence ID" value="PKW28882.1"/>
    <property type="molecule type" value="Genomic_DNA"/>
</dbReference>
<dbReference type="PANTHER" id="PTHR43685">
    <property type="entry name" value="GLYCOSYLTRANSFERASE"/>
    <property type="match status" value="1"/>
</dbReference>
<dbReference type="SUPFAM" id="SSF53448">
    <property type="entry name" value="Nucleotide-diphospho-sugar transferases"/>
    <property type="match status" value="1"/>
</dbReference>
<proteinExistence type="inferred from homology"/>
<dbReference type="InterPro" id="IPR029044">
    <property type="entry name" value="Nucleotide-diphossugar_trans"/>
</dbReference>
<dbReference type="Gene3D" id="3.90.550.10">
    <property type="entry name" value="Spore Coat Polysaccharide Biosynthesis Protein SpsA, Chain A"/>
    <property type="match status" value="1"/>
</dbReference>
<protein>
    <submittedName>
        <fullName evidence="6">Glycosyl transferase family 2</fullName>
    </submittedName>
</protein>
<evidence type="ECO:0000313" key="8">
    <source>
        <dbReference type="Proteomes" id="UP000275027"/>
    </source>
</evidence>
<dbReference type="AlphaFoldDB" id="A0A497V4X0"/>
<dbReference type="Proteomes" id="UP000275027">
    <property type="component" value="Unassembled WGS sequence"/>
</dbReference>
<dbReference type="InterPro" id="IPR001173">
    <property type="entry name" value="Glyco_trans_2-like"/>
</dbReference>
<dbReference type="InterPro" id="IPR050834">
    <property type="entry name" value="Glycosyltransf_2"/>
</dbReference>
<reference evidence="6 8" key="2">
    <citation type="submission" date="2018-10" db="EMBL/GenBank/DDBJ databases">
        <title>Genomic Encyclopedia of Archaeal and Bacterial Type Strains, Phase II (KMG-II): from individual species to whole genera.</title>
        <authorList>
            <person name="Goeker M."/>
        </authorList>
    </citation>
    <scope>NUCLEOTIDE SEQUENCE [LARGE SCALE GENOMIC DNA]</scope>
    <source>
        <strain evidence="6 8">DSM 21886</strain>
    </source>
</reference>
<keyword evidence="3 6" id="KW-0808">Transferase</keyword>
<comment type="similarity">
    <text evidence="1">Belongs to the glycosyltransferase 2 family.</text>
</comment>
<keyword evidence="2" id="KW-0328">Glycosyltransferase</keyword>
<dbReference type="RefSeq" id="WP_180326393.1">
    <property type="nucleotide sequence ID" value="NZ_PJND01000007.1"/>
</dbReference>
<evidence type="ECO:0000313" key="6">
    <source>
        <dbReference type="EMBL" id="RLJ35615.1"/>
    </source>
</evidence>
<evidence type="ECO:0000256" key="1">
    <source>
        <dbReference type="ARBA" id="ARBA00006739"/>
    </source>
</evidence>
<evidence type="ECO:0000313" key="7">
    <source>
        <dbReference type="Proteomes" id="UP000233767"/>
    </source>
</evidence>
<comment type="caution">
    <text evidence="6">The sequence shown here is derived from an EMBL/GenBank/DDBJ whole genome shotgun (WGS) entry which is preliminary data.</text>
</comment>
<evidence type="ECO:0000313" key="5">
    <source>
        <dbReference type="EMBL" id="PKW28882.1"/>
    </source>
</evidence>
<dbReference type="Proteomes" id="UP000233767">
    <property type="component" value="Unassembled WGS sequence"/>
</dbReference>
<reference evidence="5 7" key="1">
    <citation type="submission" date="2017-12" db="EMBL/GenBank/DDBJ databases">
        <title>Genomic Encyclopedia of Type Strains, Phase III (KMG-III): the genomes of soil and plant-associated and newly described type strains.</title>
        <authorList>
            <person name="Whitman W."/>
        </authorList>
    </citation>
    <scope>NUCLEOTIDE SEQUENCE [LARGE SCALE GENOMIC DNA]</scope>
    <source>
        <strain evidence="5 7">IP-10</strain>
    </source>
</reference>
<dbReference type="Pfam" id="PF00535">
    <property type="entry name" value="Glycos_transf_2"/>
    <property type="match status" value="1"/>
</dbReference>
<dbReference type="GO" id="GO:0016757">
    <property type="term" value="F:glycosyltransferase activity"/>
    <property type="evidence" value="ECO:0007669"/>
    <property type="project" value="UniProtKB-KW"/>
</dbReference>
<evidence type="ECO:0000256" key="3">
    <source>
        <dbReference type="ARBA" id="ARBA00022679"/>
    </source>
</evidence>
<name>A0A497V4X0_9FLAO</name>
<accession>A0A497V4X0</accession>
<evidence type="ECO:0000259" key="4">
    <source>
        <dbReference type="Pfam" id="PF00535"/>
    </source>
</evidence>
<keyword evidence="7" id="KW-1185">Reference proteome</keyword>
<organism evidence="6 8">
    <name type="scientific">Flavobacterium lindanitolerans</name>
    <dbReference type="NCBI Taxonomy" id="428988"/>
    <lineage>
        <taxon>Bacteria</taxon>
        <taxon>Pseudomonadati</taxon>
        <taxon>Bacteroidota</taxon>
        <taxon>Flavobacteriia</taxon>
        <taxon>Flavobacteriales</taxon>
        <taxon>Flavobacteriaceae</taxon>
        <taxon>Flavobacterium</taxon>
    </lineage>
</organism>
<feature type="domain" description="Glycosyltransferase 2-like" evidence="4">
    <location>
        <begin position="7"/>
        <end position="162"/>
    </location>
</feature>
<dbReference type="EMBL" id="RCCB01000010">
    <property type="protein sequence ID" value="RLJ35615.1"/>
    <property type="molecule type" value="Genomic_DNA"/>
</dbReference>